<sequence>MNDGLSTVLESGVCAVLRKLPPEKIESIADALVAGGVKGLEVTLDSELALETISALSKRYDEDVVVGAGTVLHADDAIAAIDAGARFIFAPILSQETIEAVKSRDIPVIPGIFTPTEAFQAVQLGADLVKVFPAECVGPQFIKSVSGPLPQVKMMPTGGVNLETIPDFIKAGAVAVGAGSSLLSKEIIENNDWEQLTETARAYVEKVKESR</sequence>
<dbReference type="PATRIC" id="fig|1246626.3.peg.298"/>
<evidence type="ECO:0000256" key="3">
    <source>
        <dbReference type="ARBA" id="ARBA00011233"/>
    </source>
</evidence>
<dbReference type="InterPro" id="IPR000887">
    <property type="entry name" value="Aldlse_KDPG_KHG"/>
</dbReference>
<dbReference type="GO" id="GO:0016829">
    <property type="term" value="F:lyase activity"/>
    <property type="evidence" value="ECO:0007669"/>
    <property type="project" value="UniProtKB-KW"/>
</dbReference>
<accession>A0A060LXA9</accession>
<keyword evidence="4" id="KW-0456">Lyase</keyword>
<dbReference type="PANTHER" id="PTHR30246:SF1">
    <property type="entry name" value="2-DEHYDRO-3-DEOXY-6-PHOSPHOGALACTONATE ALDOLASE-RELATED"/>
    <property type="match status" value="1"/>
</dbReference>
<comment type="similarity">
    <text evidence="2">Belongs to the KHG/KDPG aldolase family.</text>
</comment>
<dbReference type="Gene3D" id="3.20.20.70">
    <property type="entry name" value="Aldolase class I"/>
    <property type="match status" value="1"/>
</dbReference>
<dbReference type="InterPro" id="IPR013785">
    <property type="entry name" value="Aldolase_TIM"/>
</dbReference>
<keyword evidence="5" id="KW-0119">Carbohydrate metabolism</keyword>
<dbReference type="SUPFAM" id="SSF51569">
    <property type="entry name" value="Aldolase"/>
    <property type="match status" value="1"/>
</dbReference>
<dbReference type="eggNOG" id="COG0800">
    <property type="taxonomic scope" value="Bacteria"/>
</dbReference>
<organism evidence="6 7">
    <name type="scientific">Shouchella lehensis G1</name>
    <dbReference type="NCBI Taxonomy" id="1246626"/>
    <lineage>
        <taxon>Bacteria</taxon>
        <taxon>Bacillati</taxon>
        <taxon>Bacillota</taxon>
        <taxon>Bacilli</taxon>
        <taxon>Bacillales</taxon>
        <taxon>Bacillaceae</taxon>
        <taxon>Shouchella</taxon>
    </lineage>
</organism>
<comment type="pathway">
    <text evidence="1">Carbohydrate acid metabolism.</text>
</comment>
<evidence type="ECO:0000313" key="6">
    <source>
        <dbReference type="EMBL" id="AIC92918.1"/>
    </source>
</evidence>
<proteinExistence type="inferred from homology"/>
<dbReference type="PANTHER" id="PTHR30246">
    <property type="entry name" value="2-KETO-3-DEOXY-6-PHOSPHOGLUCONATE ALDOLASE"/>
    <property type="match status" value="1"/>
</dbReference>
<reference evidence="6 7" key="1">
    <citation type="journal article" date="2014" name="Gene">
        <title>A comparative genomic analysis of the alkalitolerant soil bacterium Bacillus lehensis G1.</title>
        <authorList>
            <person name="Noor Y.M."/>
            <person name="Samsulrizal N.H."/>
            <person name="Jema'on N.A."/>
            <person name="Low K.O."/>
            <person name="Ramli A.N."/>
            <person name="Alias N.I."/>
            <person name="Damis S.I."/>
            <person name="Fuzi S.F."/>
            <person name="Isa M.N."/>
            <person name="Murad A.M."/>
            <person name="Raih M.F."/>
            <person name="Bakar F.D."/>
            <person name="Najimudin N."/>
            <person name="Mahadi N.M."/>
            <person name="Illias R.M."/>
        </authorList>
    </citation>
    <scope>NUCLEOTIDE SEQUENCE [LARGE SCALE GENOMIC DNA]</scope>
    <source>
        <strain evidence="6 7">G1</strain>
    </source>
</reference>
<dbReference type="HOGENOM" id="CLU_077795_2_0_9"/>
<evidence type="ECO:0000256" key="2">
    <source>
        <dbReference type="ARBA" id="ARBA00006906"/>
    </source>
</evidence>
<evidence type="ECO:0000256" key="1">
    <source>
        <dbReference type="ARBA" id="ARBA00004761"/>
    </source>
</evidence>
<dbReference type="CDD" id="cd00452">
    <property type="entry name" value="KDPG_aldolase"/>
    <property type="match status" value="1"/>
</dbReference>
<dbReference type="Pfam" id="PF01081">
    <property type="entry name" value="Aldolase"/>
    <property type="match status" value="1"/>
</dbReference>
<evidence type="ECO:0000256" key="4">
    <source>
        <dbReference type="ARBA" id="ARBA00023239"/>
    </source>
</evidence>
<dbReference type="AlphaFoldDB" id="A0A060LXA9"/>
<protein>
    <submittedName>
        <fullName evidence="6">2-dehydro-3-deoxy-phosphogluconate aldolase</fullName>
    </submittedName>
</protein>
<comment type="subunit">
    <text evidence="3">Homotrimer.</text>
</comment>
<evidence type="ECO:0000256" key="5">
    <source>
        <dbReference type="ARBA" id="ARBA00023277"/>
    </source>
</evidence>
<dbReference type="EMBL" id="CP003923">
    <property type="protein sequence ID" value="AIC92918.1"/>
    <property type="molecule type" value="Genomic_DNA"/>
</dbReference>
<dbReference type="NCBIfam" id="TIGR01182">
    <property type="entry name" value="eda"/>
    <property type="match status" value="1"/>
</dbReference>
<keyword evidence="7" id="KW-1185">Reference proteome</keyword>
<evidence type="ECO:0000313" key="7">
    <source>
        <dbReference type="Proteomes" id="UP000027142"/>
    </source>
</evidence>
<dbReference type="OrthoDB" id="9802667at2"/>
<dbReference type="KEGG" id="ble:BleG1_0310"/>
<name>A0A060LXA9_9BACI</name>
<dbReference type="STRING" id="1246626.BleG1_0310"/>
<dbReference type="Proteomes" id="UP000027142">
    <property type="component" value="Chromosome"/>
</dbReference>
<gene>
    <name evidence="6" type="ORF">BleG1_0310</name>
</gene>
<dbReference type="RefSeq" id="WP_038476369.1">
    <property type="nucleotide sequence ID" value="NZ_CP003923.1"/>
</dbReference>